<dbReference type="InterPro" id="IPR003918">
    <property type="entry name" value="NADH_UbQ_OxRdtase"/>
</dbReference>
<evidence type="ECO:0000259" key="18">
    <source>
        <dbReference type="Pfam" id="PF00361"/>
    </source>
</evidence>
<dbReference type="Pfam" id="PF01059">
    <property type="entry name" value="Oxidored_q5_N"/>
    <property type="match status" value="1"/>
</dbReference>
<organism evidence="20">
    <name type="scientific">Orosius orientalis</name>
    <dbReference type="NCBI Taxonomy" id="1223886"/>
    <lineage>
        <taxon>Eukaryota</taxon>
        <taxon>Metazoa</taxon>
        <taxon>Ecdysozoa</taxon>
        <taxon>Arthropoda</taxon>
        <taxon>Hexapoda</taxon>
        <taxon>Insecta</taxon>
        <taxon>Pterygota</taxon>
        <taxon>Neoptera</taxon>
        <taxon>Paraneoptera</taxon>
        <taxon>Hemiptera</taxon>
        <taxon>Auchenorrhyncha</taxon>
        <taxon>Membracoidea</taxon>
        <taxon>Cicadellidae</taxon>
        <taxon>Deltocephalinae</taxon>
        <taxon>Orosius</taxon>
    </lineage>
</organism>
<comment type="subcellular location">
    <subcellularLocation>
        <location evidence="2 17">Mitochondrion membrane</location>
        <topology evidence="2 17">Multi-pass membrane protein</topology>
    </subcellularLocation>
</comment>
<feature type="transmembrane region" description="Helical" evidence="17">
    <location>
        <begin position="241"/>
        <end position="259"/>
    </location>
</feature>
<feature type="transmembrane region" description="Helical" evidence="17">
    <location>
        <begin position="174"/>
        <end position="197"/>
    </location>
</feature>
<evidence type="ECO:0000259" key="19">
    <source>
        <dbReference type="Pfam" id="PF01059"/>
    </source>
</evidence>
<geneLocation type="mitochondrion" evidence="20"/>
<dbReference type="PRINTS" id="PR01437">
    <property type="entry name" value="NUOXDRDTASE4"/>
</dbReference>
<feature type="domain" description="NADH:ubiquinone oxidoreductase chain 4 N-terminal" evidence="19">
    <location>
        <begin position="1"/>
        <end position="94"/>
    </location>
</feature>
<evidence type="ECO:0000256" key="16">
    <source>
        <dbReference type="ARBA" id="ARBA00049551"/>
    </source>
</evidence>
<keyword evidence="7 17" id="KW-0679">Respiratory chain</keyword>
<keyword evidence="14 17" id="KW-0496">Mitochondrion</keyword>
<comment type="similarity">
    <text evidence="3 17">Belongs to the complex I subunit 4 family.</text>
</comment>
<dbReference type="InterPro" id="IPR000260">
    <property type="entry name" value="NADH4_N"/>
</dbReference>
<evidence type="ECO:0000256" key="17">
    <source>
        <dbReference type="RuleBase" id="RU003297"/>
    </source>
</evidence>
<feature type="transmembrane region" description="Helical" evidence="17">
    <location>
        <begin position="79"/>
        <end position="98"/>
    </location>
</feature>
<dbReference type="PANTHER" id="PTHR43507:SF20">
    <property type="entry name" value="NADH-UBIQUINONE OXIDOREDUCTASE CHAIN 4"/>
    <property type="match status" value="1"/>
</dbReference>
<dbReference type="GO" id="GO:0031966">
    <property type="term" value="C:mitochondrial membrane"/>
    <property type="evidence" value="ECO:0007669"/>
    <property type="project" value="UniProtKB-SubCell"/>
</dbReference>
<dbReference type="EMBL" id="KY039146">
    <property type="protein sequence ID" value="ASR18186.1"/>
    <property type="molecule type" value="Genomic_DNA"/>
</dbReference>
<dbReference type="GO" id="GO:0008137">
    <property type="term" value="F:NADH dehydrogenase (ubiquinone) activity"/>
    <property type="evidence" value="ECO:0007669"/>
    <property type="project" value="UniProtKB-UniRule"/>
</dbReference>
<sequence length="434" mass="49863">MMKFIMFLLFMTPLCLGQFWILFQVVLLFLLEFTVSMMSLNFLSNISYGMGVDMVSYGLLCLTLLIGSLMVISMLNCDWMGIFLFINLCMIVCLSVIFTTMNFLYMYVFFEFVLVPLLILILGWGYQPERLLSGLYLFFYTVLVSLPILILIIYMSNLGHSLFFDTLSLYSDFFVVHFILMMVFMVKFPMFLVHYWLPKAHVQAPVSGSMILAGLMLKIGGYGLIRMAYVFENMFINYSYLWYSISMLGAVWISLVCLVQGDMKCLIAYSSISHMAMVIMGLLTLSLWGFSGSLLLMIGHGFCSSGLFYMSNMFYMKTKSRSFYINKGLMNYLPSSSLFWFLLCAFNMSCPPSLNFLSEVMILISLLSFWEGSVYFFILLSFLCACFSYYLYSSSFHGLNHNLYSFSSSTVADYLCVLLHLFPLGFCPLLLSMF</sequence>
<protein>
    <recommendedName>
        <fullName evidence="5 17">NADH-ubiquinone oxidoreductase chain 4</fullName>
        <ecNumber evidence="4 17">7.1.1.2</ecNumber>
    </recommendedName>
</protein>
<dbReference type="PANTHER" id="PTHR43507">
    <property type="entry name" value="NADH-UBIQUINONE OXIDOREDUCTASE CHAIN 4"/>
    <property type="match status" value="1"/>
</dbReference>
<keyword evidence="10 17" id="KW-0249">Electron transport</keyword>
<dbReference type="GO" id="GO:0042773">
    <property type="term" value="P:ATP synthesis coupled electron transport"/>
    <property type="evidence" value="ECO:0007669"/>
    <property type="project" value="InterPro"/>
</dbReference>
<dbReference type="GO" id="GO:0003954">
    <property type="term" value="F:NADH dehydrogenase activity"/>
    <property type="evidence" value="ECO:0007669"/>
    <property type="project" value="TreeGrafter"/>
</dbReference>
<keyword evidence="9" id="KW-1278">Translocase</keyword>
<evidence type="ECO:0000256" key="10">
    <source>
        <dbReference type="ARBA" id="ARBA00022982"/>
    </source>
</evidence>
<comment type="function">
    <text evidence="17">Core subunit of the mitochondrial membrane respiratory chain NADH dehydrogenase (Complex I) which catalyzes electron transfer from NADH through the respiratory chain, using ubiquinone as an electron acceptor. Essential for the catalytic activity and assembly of complex I.</text>
</comment>
<keyword evidence="8 17" id="KW-0812">Transmembrane</keyword>
<evidence type="ECO:0000256" key="5">
    <source>
        <dbReference type="ARBA" id="ARBA00021006"/>
    </source>
</evidence>
<feature type="transmembrane region" description="Helical" evidence="17">
    <location>
        <begin position="266"/>
        <end position="288"/>
    </location>
</feature>
<evidence type="ECO:0000256" key="11">
    <source>
        <dbReference type="ARBA" id="ARBA00022989"/>
    </source>
</evidence>
<evidence type="ECO:0000256" key="2">
    <source>
        <dbReference type="ARBA" id="ARBA00004225"/>
    </source>
</evidence>
<evidence type="ECO:0000313" key="20">
    <source>
        <dbReference type="EMBL" id="ASR18186.1"/>
    </source>
</evidence>
<evidence type="ECO:0000256" key="6">
    <source>
        <dbReference type="ARBA" id="ARBA00022448"/>
    </source>
</evidence>
<feature type="transmembrane region" description="Helical" evidence="17">
    <location>
        <begin position="7"/>
        <end position="34"/>
    </location>
</feature>
<dbReference type="AlphaFoldDB" id="A0A343FL93"/>
<feature type="transmembrane region" description="Helical" evidence="17">
    <location>
        <begin position="374"/>
        <end position="392"/>
    </location>
</feature>
<evidence type="ECO:0000256" key="9">
    <source>
        <dbReference type="ARBA" id="ARBA00022967"/>
    </source>
</evidence>
<feature type="transmembrane region" description="Helical" evidence="17">
    <location>
        <begin position="337"/>
        <end position="354"/>
    </location>
</feature>
<dbReference type="Pfam" id="PF00361">
    <property type="entry name" value="Proton_antipo_M"/>
    <property type="match status" value="1"/>
</dbReference>
<feature type="transmembrane region" description="Helical" evidence="17">
    <location>
        <begin position="135"/>
        <end position="154"/>
    </location>
</feature>
<evidence type="ECO:0000256" key="7">
    <source>
        <dbReference type="ARBA" id="ARBA00022660"/>
    </source>
</evidence>
<evidence type="ECO:0000256" key="8">
    <source>
        <dbReference type="ARBA" id="ARBA00022692"/>
    </source>
</evidence>
<keyword evidence="13 17" id="KW-0830">Ubiquinone</keyword>
<keyword evidence="11 17" id="KW-1133">Transmembrane helix</keyword>
<dbReference type="GO" id="GO:0015990">
    <property type="term" value="P:electron transport coupled proton transport"/>
    <property type="evidence" value="ECO:0007669"/>
    <property type="project" value="TreeGrafter"/>
</dbReference>
<feature type="domain" description="NADH:quinone oxidoreductase/Mrp antiporter transmembrane" evidence="18">
    <location>
        <begin position="101"/>
        <end position="387"/>
    </location>
</feature>
<proteinExistence type="inferred from homology"/>
<feature type="transmembrane region" description="Helical" evidence="17">
    <location>
        <begin position="104"/>
        <end position="123"/>
    </location>
</feature>
<evidence type="ECO:0000256" key="4">
    <source>
        <dbReference type="ARBA" id="ARBA00012944"/>
    </source>
</evidence>
<evidence type="ECO:0000256" key="15">
    <source>
        <dbReference type="ARBA" id="ARBA00023136"/>
    </source>
</evidence>
<evidence type="ECO:0000256" key="3">
    <source>
        <dbReference type="ARBA" id="ARBA00009025"/>
    </source>
</evidence>
<keyword evidence="12 17" id="KW-0520">NAD</keyword>
<feature type="transmembrane region" description="Helical" evidence="17">
    <location>
        <begin position="54"/>
        <end position="72"/>
    </location>
</feature>
<gene>
    <name evidence="20" type="primary">nad4</name>
</gene>
<evidence type="ECO:0000256" key="14">
    <source>
        <dbReference type="ARBA" id="ARBA00023128"/>
    </source>
</evidence>
<evidence type="ECO:0000256" key="13">
    <source>
        <dbReference type="ARBA" id="ARBA00023075"/>
    </source>
</evidence>
<accession>A0A343FL93</accession>
<reference evidence="20" key="1">
    <citation type="journal article" date="2017" name="Sci. Rep.">
        <title>Deep-level phylogeny of Cicadomorpha inferred from mitochondrial genomes sequenced by NGS.</title>
        <authorList>
            <person name="Song N."/>
            <person name="Cai W."/>
            <person name="Li H."/>
        </authorList>
    </citation>
    <scope>NUCLEOTIDE SEQUENCE</scope>
</reference>
<evidence type="ECO:0000256" key="12">
    <source>
        <dbReference type="ARBA" id="ARBA00023027"/>
    </source>
</evidence>
<dbReference type="GO" id="GO:0048039">
    <property type="term" value="F:ubiquinone binding"/>
    <property type="evidence" value="ECO:0007669"/>
    <property type="project" value="TreeGrafter"/>
</dbReference>
<comment type="catalytic activity">
    <reaction evidence="16 17">
        <text>a ubiquinone + NADH + 5 H(+)(in) = a ubiquinol + NAD(+) + 4 H(+)(out)</text>
        <dbReference type="Rhea" id="RHEA:29091"/>
        <dbReference type="Rhea" id="RHEA-COMP:9565"/>
        <dbReference type="Rhea" id="RHEA-COMP:9566"/>
        <dbReference type="ChEBI" id="CHEBI:15378"/>
        <dbReference type="ChEBI" id="CHEBI:16389"/>
        <dbReference type="ChEBI" id="CHEBI:17976"/>
        <dbReference type="ChEBI" id="CHEBI:57540"/>
        <dbReference type="ChEBI" id="CHEBI:57945"/>
        <dbReference type="EC" id="7.1.1.2"/>
    </reaction>
</comment>
<feature type="transmembrane region" description="Helical" evidence="17">
    <location>
        <begin position="412"/>
        <end position="431"/>
    </location>
</feature>
<dbReference type="EC" id="7.1.1.2" evidence="4 17"/>
<comment type="function">
    <text evidence="1">Core subunit of the mitochondrial membrane respiratory chain NADH dehydrogenase (Complex I) that is believed to belong to the minimal assembly required for catalysis. Complex I functions in the transfer of electrons from NADH to the respiratory chain. The immediate electron acceptor for the enzyme is believed to be ubiquinone.</text>
</comment>
<name>A0A343FL93_9HEMI</name>
<keyword evidence="15 17" id="KW-0472">Membrane</keyword>
<keyword evidence="6 17" id="KW-0813">Transport</keyword>
<dbReference type="InterPro" id="IPR001750">
    <property type="entry name" value="ND/Mrp_TM"/>
</dbReference>
<feature type="transmembrane region" description="Helical" evidence="17">
    <location>
        <begin position="209"/>
        <end position="229"/>
    </location>
</feature>
<feature type="transmembrane region" description="Helical" evidence="17">
    <location>
        <begin position="294"/>
        <end position="316"/>
    </location>
</feature>
<evidence type="ECO:0000256" key="1">
    <source>
        <dbReference type="ARBA" id="ARBA00003257"/>
    </source>
</evidence>